<keyword evidence="6 9" id="KW-1133">Transmembrane helix</keyword>
<dbReference type="GO" id="GO:0055085">
    <property type="term" value="P:transmembrane transport"/>
    <property type="evidence" value="ECO:0007669"/>
    <property type="project" value="TreeGrafter"/>
</dbReference>
<protein>
    <recommendedName>
        <fullName evidence="12">AI-2E family transporter</fullName>
    </recommendedName>
</protein>
<dbReference type="KEGG" id="cceu:CBR64_08365"/>
<feature type="transmembrane region" description="Helical" evidence="9">
    <location>
        <begin position="159"/>
        <end position="181"/>
    </location>
</feature>
<evidence type="ECO:0000256" key="6">
    <source>
        <dbReference type="ARBA" id="ARBA00022989"/>
    </source>
</evidence>
<evidence type="ECO:0000256" key="5">
    <source>
        <dbReference type="ARBA" id="ARBA00022692"/>
    </source>
</evidence>
<evidence type="ECO:0000256" key="4">
    <source>
        <dbReference type="ARBA" id="ARBA00022475"/>
    </source>
</evidence>
<feature type="transmembrane region" description="Helical" evidence="9">
    <location>
        <begin position="44"/>
        <end position="61"/>
    </location>
</feature>
<dbReference type="Pfam" id="PF01594">
    <property type="entry name" value="AI-2E_transport"/>
    <property type="match status" value="1"/>
</dbReference>
<dbReference type="AlphaFoldDB" id="A0A1Y0HTL0"/>
<comment type="similarity">
    <text evidence="2">Belongs to the autoinducer-2 exporter (AI-2E) (TC 2.A.86) family.</text>
</comment>
<feature type="transmembrane region" description="Helical" evidence="9">
    <location>
        <begin position="319"/>
        <end position="345"/>
    </location>
</feature>
<organism evidence="10 11">
    <name type="scientific">Cellulosimicrobium cellulans</name>
    <name type="common">Arthrobacter luteus</name>
    <dbReference type="NCBI Taxonomy" id="1710"/>
    <lineage>
        <taxon>Bacteria</taxon>
        <taxon>Bacillati</taxon>
        <taxon>Actinomycetota</taxon>
        <taxon>Actinomycetes</taxon>
        <taxon>Micrococcales</taxon>
        <taxon>Promicromonosporaceae</taxon>
        <taxon>Cellulosimicrobium</taxon>
    </lineage>
</organism>
<evidence type="ECO:0008006" key="12">
    <source>
        <dbReference type="Google" id="ProtNLM"/>
    </source>
</evidence>
<dbReference type="GO" id="GO:0005886">
    <property type="term" value="C:plasma membrane"/>
    <property type="evidence" value="ECO:0007669"/>
    <property type="project" value="UniProtKB-SubCell"/>
</dbReference>
<proteinExistence type="inferred from homology"/>
<keyword evidence="5 9" id="KW-0812">Transmembrane</keyword>
<sequence>MTDHDASVLAPLWLRRVGAWSWRLLFAAAVLGVVLWLLSQLRLVVVALFLGLVLTAVLRPVTLRYRRFSHPAVAAVLALLTGVAVVVAVVGLAVTGVAQQWPDVVARVGDGVGELLDAARSGGLPVTITDADLDRWSAGVVDWLRAHGTTLAGAAATRLGTLLVALMVVALGVFCAVCFLIGGEGMWSWSVAQLPARVRPAWRTAGDVAWRFFGAFTRGAVLTAACVGGLGYLVLLGLGVPLALPLAVLVFVGSFVPLIGAPAAMTVAMLVALASEGVWKAVLVGVGIALVGQLEGHLIQPLVMGKHARLHPFVIGVGVSAGTIVGGLFGAIVAIPVIGVTWAVFSALRTPPEPDDAPGASEDLALSVAGRPGAGPDDRDEAPHDDER</sequence>
<evidence type="ECO:0000256" key="3">
    <source>
        <dbReference type="ARBA" id="ARBA00022448"/>
    </source>
</evidence>
<feature type="transmembrane region" description="Helical" evidence="9">
    <location>
        <begin position="246"/>
        <end position="274"/>
    </location>
</feature>
<dbReference type="PANTHER" id="PTHR21716:SF53">
    <property type="entry name" value="PERMEASE PERM-RELATED"/>
    <property type="match status" value="1"/>
</dbReference>
<dbReference type="InterPro" id="IPR002549">
    <property type="entry name" value="AI-2E-like"/>
</dbReference>
<reference evidence="10 11" key="1">
    <citation type="submission" date="2017-05" db="EMBL/GenBank/DDBJ databases">
        <authorList>
            <person name="Song R."/>
            <person name="Chenine A.L."/>
            <person name="Ruprecht R.M."/>
        </authorList>
    </citation>
    <scope>NUCLEOTIDE SEQUENCE [LARGE SCALE GENOMIC DNA]</scope>
    <source>
        <strain evidence="10 11">PSBB019</strain>
    </source>
</reference>
<keyword evidence="3" id="KW-0813">Transport</keyword>
<comment type="subcellular location">
    <subcellularLocation>
        <location evidence="1">Cell membrane</location>
        <topology evidence="1">Multi-pass membrane protein</topology>
    </subcellularLocation>
</comment>
<dbReference type="EMBL" id="CP021383">
    <property type="protein sequence ID" value="ARU51491.1"/>
    <property type="molecule type" value="Genomic_DNA"/>
</dbReference>
<keyword evidence="7 9" id="KW-0472">Membrane</keyword>
<evidence type="ECO:0000313" key="10">
    <source>
        <dbReference type="EMBL" id="ARU51491.1"/>
    </source>
</evidence>
<evidence type="ECO:0000256" key="1">
    <source>
        <dbReference type="ARBA" id="ARBA00004651"/>
    </source>
</evidence>
<dbReference type="PANTHER" id="PTHR21716">
    <property type="entry name" value="TRANSMEMBRANE PROTEIN"/>
    <property type="match status" value="1"/>
</dbReference>
<feature type="transmembrane region" description="Helical" evidence="9">
    <location>
        <begin position="281"/>
        <end position="299"/>
    </location>
</feature>
<name>A0A1Y0HTL0_CELCE</name>
<dbReference type="RefSeq" id="WP_087470532.1">
    <property type="nucleotide sequence ID" value="NZ_CP021383.1"/>
</dbReference>
<evidence type="ECO:0000256" key="8">
    <source>
        <dbReference type="SAM" id="MobiDB-lite"/>
    </source>
</evidence>
<feature type="transmembrane region" description="Helical" evidence="9">
    <location>
        <begin position="220"/>
        <end position="240"/>
    </location>
</feature>
<gene>
    <name evidence="10" type="ORF">CBR64_08365</name>
</gene>
<dbReference type="Proteomes" id="UP000196228">
    <property type="component" value="Chromosome"/>
</dbReference>
<keyword evidence="4" id="KW-1003">Cell membrane</keyword>
<accession>A0A1Y0HTL0</accession>
<evidence type="ECO:0000256" key="2">
    <source>
        <dbReference type="ARBA" id="ARBA00009773"/>
    </source>
</evidence>
<feature type="transmembrane region" description="Helical" evidence="9">
    <location>
        <begin position="73"/>
        <end position="94"/>
    </location>
</feature>
<feature type="region of interest" description="Disordered" evidence="8">
    <location>
        <begin position="351"/>
        <end position="388"/>
    </location>
</feature>
<dbReference type="OrthoDB" id="9784366at2"/>
<feature type="transmembrane region" description="Helical" evidence="9">
    <location>
        <begin position="20"/>
        <end position="38"/>
    </location>
</feature>
<evidence type="ECO:0000256" key="9">
    <source>
        <dbReference type="SAM" id="Phobius"/>
    </source>
</evidence>
<evidence type="ECO:0000313" key="11">
    <source>
        <dbReference type="Proteomes" id="UP000196228"/>
    </source>
</evidence>
<evidence type="ECO:0000256" key="7">
    <source>
        <dbReference type="ARBA" id="ARBA00023136"/>
    </source>
</evidence>